<dbReference type="FunFam" id="2.60.40.10:FF:000937">
    <property type="entry name" value="phosphatidylinositol phosphatase PTPRQ isoform X1"/>
    <property type="match status" value="1"/>
</dbReference>
<sequence>ISYCMTSRKEKLFKVIVYSNKAKVKNLTPGMEYLFYVKTVRGKDYSISVMKKVATKPSRICGLTLKAVNTSSANLMWNPTETNFTHYKIYISNGTFAKEYLIWEMMTEHTVTDLTPGRIYNITVHRMSGNVEGSGTFIRVVAEPEKPEKLKAFNISAHSFSLHWSLPSGHVDGFHVDLVPDSGFVTIKDLGGGEYQVDVSNAVPGTRYDVTISSISATTYSLPVSRTVTTNVTRERVGSAGILLSWNTPPSPNGRIISYVVKYKEVCPWMQAAYTQVRAKPDSLEVLLTNLKPGTTYEIKVAAENSAGIGVFSDPFLFQTAESAPGKVVNLTVEAFNYSAVSLIWYLPRQPNGKITSFKISVKHARSGIVVKDVSIRVEDILPGKLPECIENNESFLWSTTSPSPTLGRVTPPSRTTYPSSMLPGRKISSVWKEPISFVVTHLRPYTTYLFEVSAVTTEAGYIDSTIVRTPESVPEGPPQNCVTGNITGKSFSVLWDPPTTVTGKFSYRVELYGPSGQILDNSTKDLKFVFTNLTPFTKYDVYVAAETSAGIGPKSNISVFTPPGVPGTVFDLQVAEVEATEISITWKKPRQPNGIINQYRVKVLVSETGVILENTLLTGKDEYIKGPMAPETVNIVESMAGLFEGSAEMSSDLYSIASVMYSSHPHHNFPVRSRAEDQPSAVGTPRNQYLADIAAEQLSYVIRRLVPFTEHMISVSAFTIMGEGPPTVLNVRTREQVPSSIQVIKYKNISSSSILLYWDPPEYPNGKITHYTIYAMELDTNRAFQMTTIDNSFLITGLKKYTKYKMRVAASTSVGESSLSEANDIFVRTPEDEPESSPQDVEVIDVTASEISLKWSPPEKPNGIIVAYEVLYKNIDTLFMKNTSTTSIILRDLKPYTLYNISVRSYTRFGHGNQLSLLSVRTSETVPDSAPENITYKNISSGEIELSFLPPNSPNGIIQKYTIYLKKSNGNEERTINTTSLTQNIKGLKKYTQYIIEVSASTLKGEGVRSAPISVLTEEDAPDSPPQDFSLKQLSGVTVKLSWQPPLEPNGIILYYTVYV</sequence>
<feature type="domain" description="Fibronectin type-III" evidence="1">
    <location>
        <begin position="56"/>
        <end position="146"/>
    </location>
</feature>
<feature type="domain" description="Fibronectin type-III" evidence="1">
    <location>
        <begin position="478"/>
        <end position="566"/>
    </location>
</feature>
<dbReference type="EMBL" id="RWIC01000458">
    <property type="protein sequence ID" value="TKC43521.1"/>
    <property type="molecule type" value="Genomic_DNA"/>
</dbReference>
<evidence type="ECO:0000259" key="1">
    <source>
        <dbReference type="PROSITE" id="PS50853"/>
    </source>
</evidence>
<protein>
    <recommendedName>
        <fullName evidence="1">Fibronectin type-III domain-containing protein</fullName>
    </recommendedName>
</protein>
<dbReference type="CDD" id="cd00063">
    <property type="entry name" value="FN3"/>
    <property type="match status" value="9"/>
</dbReference>
<dbReference type="InterPro" id="IPR013783">
    <property type="entry name" value="Ig-like_fold"/>
</dbReference>
<feature type="non-terminal residue" evidence="2">
    <location>
        <position position="1"/>
    </location>
</feature>
<dbReference type="SUPFAM" id="SSF49265">
    <property type="entry name" value="Fibronectin type III"/>
    <property type="match status" value="6"/>
</dbReference>
<dbReference type="InterPro" id="IPR050713">
    <property type="entry name" value="RTP_Phos/Ushers"/>
</dbReference>
<dbReference type="Proteomes" id="UP000308365">
    <property type="component" value="Unassembled WGS sequence"/>
</dbReference>
<feature type="domain" description="Fibronectin type-III" evidence="1">
    <location>
        <begin position="838"/>
        <end position="926"/>
    </location>
</feature>
<dbReference type="PANTHER" id="PTHR46957">
    <property type="entry name" value="CYTOKINE RECEPTOR"/>
    <property type="match status" value="1"/>
</dbReference>
<dbReference type="FunFam" id="2.60.40.10:FF:001147">
    <property type="entry name" value="phosphatidylinositol phosphatase PTPRQ isoform X3"/>
    <property type="match status" value="1"/>
</dbReference>
<accession>A0A4U1F2K2</accession>
<proteinExistence type="predicted"/>
<comment type="caution">
    <text evidence="2">The sequence shown here is derived from an EMBL/GenBank/DDBJ whole genome shotgun (WGS) entry which is preliminary data.</text>
</comment>
<dbReference type="PROSITE" id="PS50853">
    <property type="entry name" value="FN3"/>
    <property type="match status" value="7"/>
</dbReference>
<dbReference type="InterPro" id="IPR003961">
    <property type="entry name" value="FN3_dom"/>
</dbReference>
<feature type="domain" description="Fibronectin type-III" evidence="1">
    <location>
        <begin position="738"/>
        <end position="833"/>
    </location>
</feature>
<name>A0A4U1F2K2_MONMO</name>
<dbReference type="PANTHER" id="PTHR46957:SF1">
    <property type="entry name" value="PHOSPHATIDYLINOSITOL PHOSPHATASE PTPRQ"/>
    <property type="match status" value="1"/>
</dbReference>
<feature type="domain" description="Fibronectin type-III" evidence="1">
    <location>
        <begin position="1026"/>
        <end position="1061"/>
    </location>
</feature>
<feature type="non-terminal residue" evidence="2">
    <location>
        <position position="1061"/>
    </location>
</feature>
<organism evidence="2 3">
    <name type="scientific">Monodon monoceros</name>
    <name type="common">Narwhal</name>
    <name type="synonym">Ceratodon monodon</name>
    <dbReference type="NCBI Taxonomy" id="40151"/>
    <lineage>
        <taxon>Eukaryota</taxon>
        <taxon>Metazoa</taxon>
        <taxon>Chordata</taxon>
        <taxon>Craniata</taxon>
        <taxon>Vertebrata</taxon>
        <taxon>Euteleostomi</taxon>
        <taxon>Mammalia</taxon>
        <taxon>Eutheria</taxon>
        <taxon>Laurasiatheria</taxon>
        <taxon>Artiodactyla</taxon>
        <taxon>Whippomorpha</taxon>
        <taxon>Cetacea</taxon>
        <taxon>Odontoceti</taxon>
        <taxon>Monodontidae</taxon>
        <taxon>Monodon</taxon>
    </lineage>
</organism>
<dbReference type="Pfam" id="PF00041">
    <property type="entry name" value="fn3"/>
    <property type="match status" value="7"/>
</dbReference>
<dbReference type="InterPro" id="IPR036116">
    <property type="entry name" value="FN3_sf"/>
</dbReference>
<dbReference type="SMART" id="SM00060">
    <property type="entry name" value="FN3"/>
    <property type="match status" value="9"/>
</dbReference>
<dbReference type="Gene3D" id="2.60.40.10">
    <property type="entry name" value="Immunoglobulins"/>
    <property type="match status" value="10"/>
</dbReference>
<evidence type="ECO:0000313" key="3">
    <source>
        <dbReference type="Proteomes" id="UP000308365"/>
    </source>
</evidence>
<evidence type="ECO:0000313" key="2">
    <source>
        <dbReference type="EMBL" id="TKC43521.1"/>
    </source>
</evidence>
<feature type="domain" description="Fibronectin type-III" evidence="1">
    <location>
        <begin position="228"/>
        <end position="323"/>
    </location>
</feature>
<dbReference type="FunFam" id="2.60.40.10:FF:001431">
    <property type="entry name" value="phosphatidylinositol phosphatase PTPRQ isoform X1"/>
    <property type="match status" value="1"/>
</dbReference>
<feature type="domain" description="Fibronectin type-III" evidence="1">
    <location>
        <begin position="931"/>
        <end position="1021"/>
    </location>
</feature>
<gene>
    <name evidence="2" type="ORF">EI555_011018</name>
</gene>
<dbReference type="PRINTS" id="PR00014">
    <property type="entry name" value="FNTYPEIII"/>
</dbReference>
<reference evidence="3" key="1">
    <citation type="journal article" date="2019" name="IScience">
        <title>Narwhal Genome Reveals Long-Term Low Genetic Diversity despite Current Large Abundance Size.</title>
        <authorList>
            <person name="Westbury M.V."/>
            <person name="Petersen B."/>
            <person name="Garde E."/>
            <person name="Heide-Jorgensen M.P."/>
            <person name="Lorenzen E.D."/>
        </authorList>
    </citation>
    <scope>NUCLEOTIDE SEQUENCE [LARGE SCALE GENOMIC DNA]</scope>
</reference>
<dbReference type="GO" id="GO:0043235">
    <property type="term" value="C:receptor complex"/>
    <property type="evidence" value="ECO:0007669"/>
    <property type="project" value="TreeGrafter"/>
</dbReference>
<dbReference type="FunFam" id="2.60.40.10:FF:000478">
    <property type="entry name" value="Protein tyrosine phosphatase, receptor type Q"/>
    <property type="match status" value="2"/>
</dbReference>
<dbReference type="AlphaFoldDB" id="A0A4U1F2K2"/>